<evidence type="ECO:0000313" key="1">
    <source>
        <dbReference type="EMBL" id="GBP90653.1"/>
    </source>
</evidence>
<evidence type="ECO:0000313" key="2">
    <source>
        <dbReference type="Proteomes" id="UP000299102"/>
    </source>
</evidence>
<protein>
    <submittedName>
        <fullName evidence="1">Uncharacterized protein</fullName>
    </submittedName>
</protein>
<accession>A0A4C1ZV56</accession>
<keyword evidence="2" id="KW-1185">Reference proteome</keyword>
<sequence>MVGPTVQDDLVCILLRFRQHKYGLSADVEKVYRQIVVHPDDRHLQQIVWRESPTDPLKTFQLKTVTYGYSHYAVSINTLSPYCIVHTLSKLPTVTSTRVQGALKQPTQPRQAGRCHAMVKE</sequence>
<dbReference type="AlphaFoldDB" id="A0A4C1ZV56"/>
<dbReference type="EMBL" id="BGZK01002101">
    <property type="protein sequence ID" value="GBP90653.1"/>
    <property type="molecule type" value="Genomic_DNA"/>
</dbReference>
<name>A0A4C1ZV56_EUMVA</name>
<reference evidence="1 2" key="1">
    <citation type="journal article" date="2019" name="Commun. Biol.">
        <title>The bagworm genome reveals a unique fibroin gene that provides high tensile strength.</title>
        <authorList>
            <person name="Kono N."/>
            <person name="Nakamura H."/>
            <person name="Ohtoshi R."/>
            <person name="Tomita M."/>
            <person name="Numata K."/>
            <person name="Arakawa K."/>
        </authorList>
    </citation>
    <scope>NUCLEOTIDE SEQUENCE [LARGE SCALE GENOMIC DNA]</scope>
</reference>
<dbReference type="Proteomes" id="UP000299102">
    <property type="component" value="Unassembled WGS sequence"/>
</dbReference>
<comment type="caution">
    <text evidence="1">The sequence shown here is derived from an EMBL/GenBank/DDBJ whole genome shotgun (WGS) entry which is preliminary data.</text>
</comment>
<organism evidence="1 2">
    <name type="scientific">Eumeta variegata</name>
    <name type="common">Bagworm moth</name>
    <name type="synonym">Eumeta japonica</name>
    <dbReference type="NCBI Taxonomy" id="151549"/>
    <lineage>
        <taxon>Eukaryota</taxon>
        <taxon>Metazoa</taxon>
        <taxon>Ecdysozoa</taxon>
        <taxon>Arthropoda</taxon>
        <taxon>Hexapoda</taxon>
        <taxon>Insecta</taxon>
        <taxon>Pterygota</taxon>
        <taxon>Neoptera</taxon>
        <taxon>Endopterygota</taxon>
        <taxon>Lepidoptera</taxon>
        <taxon>Glossata</taxon>
        <taxon>Ditrysia</taxon>
        <taxon>Tineoidea</taxon>
        <taxon>Psychidae</taxon>
        <taxon>Oiketicinae</taxon>
        <taxon>Eumeta</taxon>
    </lineage>
</organism>
<proteinExistence type="predicted"/>
<gene>
    <name evidence="1" type="ORF">EVAR_65069_1</name>
</gene>
<dbReference type="OrthoDB" id="7454926at2759"/>